<proteinExistence type="predicted"/>
<feature type="non-terminal residue" evidence="10">
    <location>
        <position position="1"/>
    </location>
</feature>
<dbReference type="InterPro" id="IPR043128">
    <property type="entry name" value="Rev_trsase/Diguanyl_cyclase"/>
</dbReference>
<dbReference type="Proteomes" id="UP000322667">
    <property type="component" value="Chromosome A13"/>
</dbReference>
<keyword evidence="6" id="KW-0255">Endonuclease</keyword>
<evidence type="ECO:0000256" key="2">
    <source>
        <dbReference type="ARBA" id="ARBA00022679"/>
    </source>
</evidence>
<evidence type="ECO:0000313" key="11">
    <source>
        <dbReference type="Proteomes" id="UP000322667"/>
    </source>
</evidence>
<keyword evidence="2" id="KW-0808">Transferase</keyword>
<dbReference type="SUPFAM" id="SSF56672">
    <property type="entry name" value="DNA/RNA polymerases"/>
    <property type="match status" value="1"/>
</dbReference>
<dbReference type="PANTHER" id="PTHR33064:SF37">
    <property type="entry name" value="RIBONUCLEASE H"/>
    <property type="match status" value="1"/>
</dbReference>
<evidence type="ECO:0000259" key="9">
    <source>
        <dbReference type="Pfam" id="PF17917"/>
    </source>
</evidence>
<evidence type="ECO:0000256" key="1">
    <source>
        <dbReference type="ARBA" id="ARBA00022670"/>
    </source>
</evidence>
<reference evidence="10 11" key="1">
    <citation type="submission" date="2019-07" db="EMBL/GenBank/DDBJ databases">
        <title>WGS assembly of Gossypium tomentosum.</title>
        <authorList>
            <person name="Chen Z.J."/>
            <person name="Sreedasyam A."/>
            <person name="Ando A."/>
            <person name="Song Q."/>
            <person name="De L."/>
            <person name="Hulse-Kemp A."/>
            <person name="Ding M."/>
            <person name="Ye W."/>
            <person name="Kirkbride R."/>
            <person name="Jenkins J."/>
            <person name="Plott C."/>
            <person name="Lovell J."/>
            <person name="Lin Y.-M."/>
            <person name="Vaughn R."/>
            <person name="Liu B."/>
            <person name="Li W."/>
            <person name="Simpson S."/>
            <person name="Scheffler B."/>
            <person name="Saski C."/>
            <person name="Grover C."/>
            <person name="Hu G."/>
            <person name="Conover J."/>
            <person name="Carlson J."/>
            <person name="Shu S."/>
            <person name="Boston L."/>
            <person name="Williams M."/>
            <person name="Peterson D."/>
            <person name="Mcgee K."/>
            <person name="Jones D."/>
            <person name="Wendel J."/>
            <person name="Stelly D."/>
            <person name="Grimwood J."/>
            <person name="Schmutz J."/>
        </authorList>
    </citation>
    <scope>NUCLEOTIDE SEQUENCE [LARGE SCALE GENOMIC DNA]</scope>
    <source>
        <strain evidence="10">7179.01</strain>
    </source>
</reference>
<feature type="domain" description="Reverse transcriptase RNase H-like" evidence="9">
    <location>
        <begin position="71"/>
        <end position="172"/>
    </location>
</feature>
<keyword evidence="4" id="KW-0540">Nuclease</keyword>
<dbReference type="InterPro" id="IPR041373">
    <property type="entry name" value="RT_RNaseH"/>
</dbReference>
<dbReference type="GO" id="GO:0004190">
    <property type="term" value="F:aspartic-type endopeptidase activity"/>
    <property type="evidence" value="ECO:0007669"/>
    <property type="project" value="UniProtKB-KW"/>
</dbReference>
<protein>
    <recommendedName>
        <fullName evidence="9">Reverse transcriptase RNase H-like domain-containing protein</fullName>
    </recommendedName>
</protein>
<dbReference type="InterPro" id="IPR036397">
    <property type="entry name" value="RNaseH_sf"/>
</dbReference>
<dbReference type="Gene3D" id="3.30.420.10">
    <property type="entry name" value="Ribonuclease H-like superfamily/Ribonuclease H"/>
    <property type="match status" value="1"/>
</dbReference>
<accession>A0A5D2MMV0</accession>
<evidence type="ECO:0000256" key="4">
    <source>
        <dbReference type="ARBA" id="ARBA00022722"/>
    </source>
</evidence>
<dbReference type="GO" id="GO:0003964">
    <property type="term" value="F:RNA-directed DNA polymerase activity"/>
    <property type="evidence" value="ECO:0007669"/>
    <property type="project" value="UniProtKB-KW"/>
</dbReference>
<evidence type="ECO:0000313" key="10">
    <source>
        <dbReference type="EMBL" id="TYH92861.1"/>
    </source>
</evidence>
<evidence type="ECO:0000256" key="7">
    <source>
        <dbReference type="ARBA" id="ARBA00022801"/>
    </source>
</evidence>
<dbReference type="InterPro" id="IPR051320">
    <property type="entry name" value="Viral_Replic_Matur_Polypro"/>
</dbReference>
<gene>
    <name evidence="10" type="ORF">ES332_A13G213600v1</name>
</gene>
<dbReference type="GO" id="GO:0004519">
    <property type="term" value="F:endonuclease activity"/>
    <property type="evidence" value="ECO:0007669"/>
    <property type="project" value="UniProtKB-KW"/>
</dbReference>
<dbReference type="GO" id="GO:0003676">
    <property type="term" value="F:nucleic acid binding"/>
    <property type="evidence" value="ECO:0007669"/>
    <property type="project" value="InterPro"/>
</dbReference>
<dbReference type="EMBL" id="CM017622">
    <property type="protein sequence ID" value="TYH92861.1"/>
    <property type="molecule type" value="Genomic_DNA"/>
</dbReference>
<evidence type="ECO:0000256" key="8">
    <source>
        <dbReference type="ARBA" id="ARBA00022918"/>
    </source>
</evidence>
<keyword evidence="8" id="KW-0695">RNA-directed DNA polymerase</keyword>
<keyword evidence="7" id="KW-0378">Hydrolase</keyword>
<dbReference type="Pfam" id="PF17917">
    <property type="entry name" value="RT_RNaseH"/>
    <property type="match status" value="1"/>
</dbReference>
<organism evidence="10 11">
    <name type="scientific">Gossypium tomentosum</name>
    <name type="common">Hawaiian cotton</name>
    <name type="synonym">Gossypium sandvicense</name>
    <dbReference type="NCBI Taxonomy" id="34277"/>
    <lineage>
        <taxon>Eukaryota</taxon>
        <taxon>Viridiplantae</taxon>
        <taxon>Streptophyta</taxon>
        <taxon>Embryophyta</taxon>
        <taxon>Tracheophyta</taxon>
        <taxon>Spermatophyta</taxon>
        <taxon>Magnoliopsida</taxon>
        <taxon>eudicotyledons</taxon>
        <taxon>Gunneridae</taxon>
        <taxon>Pentapetalae</taxon>
        <taxon>rosids</taxon>
        <taxon>malvids</taxon>
        <taxon>Malvales</taxon>
        <taxon>Malvaceae</taxon>
        <taxon>Malvoideae</taxon>
        <taxon>Gossypium</taxon>
    </lineage>
</organism>
<keyword evidence="1" id="KW-0645">Protease</keyword>
<keyword evidence="3" id="KW-0548">Nucleotidyltransferase</keyword>
<evidence type="ECO:0000256" key="5">
    <source>
        <dbReference type="ARBA" id="ARBA00022750"/>
    </source>
</evidence>
<name>A0A5D2MMV0_GOSTO</name>
<dbReference type="InterPro" id="IPR043502">
    <property type="entry name" value="DNA/RNA_pol_sf"/>
</dbReference>
<dbReference type="GO" id="GO:0006508">
    <property type="term" value="P:proteolysis"/>
    <property type="evidence" value="ECO:0007669"/>
    <property type="project" value="UniProtKB-KW"/>
</dbReference>
<evidence type="ECO:0000256" key="6">
    <source>
        <dbReference type="ARBA" id="ARBA00022759"/>
    </source>
</evidence>
<keyword evidence="11" id="KW-1185">Reference proteome</keyword>
<dbReference type="Gene3D" id="3.30.70.270">
    <property type="match status" value="1"/>
</dbReference>
<evidence type="ECO:0000256" key="3">
    <source>
        <dbReference type="ARBA" id="ARBA00022695"/>
    </source>
</evidence>
<sequence>LKTKKGLRSWLGILNYTRTYIPNLGKLAGPLYNKTSAKAKGNLQKSDWALIDQIKDLVQHLPAMELPPQKAYIVLETDGCAEGWGGVAKWRPNKYAARNTEKVFAYASGKFDTPQSTIDAEIATCINSLEKFKIHYLEQHEISLRTDCDAIVRFYNKIANKQPSRIRWIKFIDYLTGTGVKVNIEHIDGKNNILADQLSRI</sequence>
<dbReference type="AlphaFoldDB" id="A0A5D2MMV0"/>
<keyword evidence="5" id="KW-0064">Aspartyl protease</keyword>
<dbReference type="PANTHER" id="PTHR33064">
    <property type="entry name" value="POL PROTEIN"/>
    <property type="match status" value="1"/>
</dbReference>
<feature type="non-terminal residue" evidence="10">
    <location>
        <position position="201"/>
    </location>
</feature>